<accession>A8ZPH2</accession>
<gene>
    <name evidence="1" type="ordered locus">AM1_E0139</name>
</gene>
<organism evidence="1 2">
    <name type="scientific">Acaryochloris marina (strain MBIC 11017)</name>
    <dbReference type="NCBI Taxonomy" id="329726"/>
    <lineage>
        <taxon>Bacteria</taxon>
        <taxon>Bacillati</taxon>
        <taxon>Cyanobacteriota</taxon>
        <taxon>Cyanophyceae</taxon>
        <taxon>Acaryochloridales</taxon>
        <taxon>Acaryochloridaceae</taxon>
        <taxon>Acaryochloris</taxon>
    </lineage>
</organism>
<dbReference type="AlphaFoldDB" id="A8ZPH2"/>
<keyword evidence="2" id="KW-1185">Reference proteome</keyword>
<keyword evidence="1" id="KW-0614">Plasmid</keyword>
<dbReference type="KEGG" id="amr:AM1_E0139"/>
<sequence length="127" mass="14957">MPMIRARYPDNWDEIALQVKEDANWRCTECGKPCRKPGVEWLHFAFWLMITHPEWFPITSEGEEQKPQRFTLTVAHLDQDPQNNHPDNLKALCAPCHLKFDAPFRKANAYTKQEWFGQMKLEDLTNG</sequence>
<dbReference type="RefSeq" id="WP_012167945.1">
    <property type="nucleotide sequence ID" value="NC_009930.1"/>
</dbReference>
<proteinExistence type="predicted"/>
<evidence type="ECO:0000313" key="1">
    <source>
        <dbReference type="EMBL" id="ABW32908.1"/>
    </source>
</evidence>
<dbReference type="OrthoDB" id="161705at2"/>
<reference evidence="1 2" key="1">
    <citation type="journal article" date="2008" name="Proc. Natl. Acad. Sci. U.S.A.">
        <title>Niche adaptation and genome expansion in the chlorophyll d-producing cyanobacterium Acaryochloris marina.</title>
        <authorList>
            <person name="Swingley W.D."/>
            <person name="Chen M."/>
            <person name="Cheung P.C."/>
            <person name="Conrad A.L."/>
            <person name="Dejesa L.C."/>
            <person name="Hao J."/>
            <person name="Honchak B.M."/>
            <person name="Karbach L.E."/>
            <person name="Kurdoglu A."/>
            <person name="Lahiri S."/>
            <person name="Mastrian S.D."/>
            <person name="Miyashita H."/>
            <person name="Page L."/>
            <person name="Ramakrishna P."/>
            <person name="Satoh S."/>
            <person name="Sattley W.M."/>
            <person name="Shimada Y."/>
            <person name="Taylor H.L."/>
            <person name="Tomo T."/>
            <person name="Tsuchiya T."/>
            <person name="Wang Z.T."/>
            <person name="Raymond J."/>
            <person name="Mimuro M."/>
            <person name="Blankenship R.E."/>
            <person name="Touchman J.W."/>
        </authorList>
    </citation>
    <scope>NUCLEOTIDE SEQUENCE [LARGE SCALE GENOMIC DNA]</scope>
    <source>
        <strain evidence="2">MBIC 11017</strain>
        <plasmid evidence="2">Plasmid pREB5</plasmid>
    </source>
</reference>
<protein>
    <recommendedName>
        <fullName evidence="3">HNH endonuclease</fullName>
    </recommendedName>
</protein>
<geneLocation type="plasmid" evidence="1 2">
    <name>pREB5</name>
</geneLocation>
<evidence type="ECO:0000313" key="2">
    <source>
        <dbReference type="Proteomes" id="UP000000268"/>
    </source>
</evidence>
<dbReference type="EMBL" id="CP000842">
    <property type="protein sequence ID" value="ABW32908.1"/>
    <property type="molecule type" value="Genomic_DNA"/>
</dbReference>
<dbReference type="HOGENOM" id="CLU_114501_2_0_3"/>
<name>A8ZPH2_ACAM1</name>
<dbReference type="Proteomes" id="UP000000268">
    <property type="component" value="Plasmid pREB5"/>
</dbReference>
<evidence type="ECO:0008006" key="3">
    <source>
        <dbReference type="Google" id="ProtNLM"/>
    </source>
</evidence>